<dbReference type="InterPro" id="IPR000086">
    <property type="entry name" value="NUDIX_hydrolase_dom"/>
</dbReference>
<dbReference type="PANTHER" id="PTHR21340:SF7">
    <property type="entry name" value="NUDIX HYDROLASE DOMAIN-CONTAINING PROTEIN"/>
    <property type="match status" value="1"/>
</dbReference>
<proteinExistence type="predicted"/>
<dbReference type="EMBL" id="JAFLHG010000001">
    <property type="protein sequence ID" value="MBT8796781.1"/>
    <property type="molecule type" value="Genomic_DNA"/>
</dbReference>
<dbReference type="Pfam" id="PF00293">
    <property type="entry name" value="NUDIX"/>
    <property type="match status" value="1"/>
</dbReference>
<evidence type="ECO:0000313" key="4">
    <source>
        <dbReference type="Proteomes" id="UP000740605"/>
    </source>
</evidence>
<reference evidence="3 4" key="1">
    <citation type="submission" date="2021-03" db="EMBL/GenBank/DDBJ databases">
        <title>Microbacterium pauli sp. nov., isolated from microfiltered milk.</title>
        <authorList>
            <person name="Bellassi P."/>
            <person name="Fontana A."/>
            <person name="Callegari M.L."/>
            <person name="Lorenzo M."/>
            <person name="Cappa F."/>
        </authorList>
    </citation>
    <scope>NUCLEOTIDE SEQUENCE [LARGE SCALE GENOMIC DNA]</scope>
    <source>
        <strain evidence="3 4">DSM 18909</strain>
    </source>
</reference>
<dbReference type="CDD" id="cd04662">
    <property type="entry name" value="NUDIX_Hydrolase"/>
    <property type="match status" value="1"/>
</dbReference>
<comment type="caution">
    <text evidence="3">The sequence shown here is derived from an EMBL/GenBank/DDBJ whole genome shotgun (WGS) entry which is preliminary data.</text>
</comment>
<dbReference type="PROSITE" id="PS51462">
    <property type="entry name" value="NUDIX"/>
    <property type="match status" value="1"/>
</dbReference>
<protein>
    <submittedName>
        <fullName evidence="3">NUDIX domain-containing protein</fullName>
    </submittedName>
</protein>
<dbReference type="SUPFAM" id="SSF55811">
    <property type="entry name" value="Nudix"/>
    <property type="match status" value="1"/>
</dbReference>
<keyword evidence="4" id="KW-1185">Reference proteome</keyword>
<dbReference type="Gene3D" id="3.90.79.10">
    <property type="entry name" value="Nucleoside Triphosphate Pyrophosphohydrolase"/>
    <property type="match status" value="1"/>
</dbReference>
<evidence type="ECO:0000259" key="2">
    <source>
        <dbReference type="PROSITE" id="PS51462"/>
    </source>
</evidence>
<name>A0ABS5XQH9_9MICO</name>
<evidence type="ECO:0000256" key="1">
    <source>
        <dbReference type="SAM" id="MobiDB-lite"/>
    </source>
</evidence>
<accession>A0ABS5XQH9</accession>
<feature type="domain" description="Nudix hydrolase" evidence="2">
    <location>
        <begin position="1"/>
        <end position="156"/>
    </location>
</feature>
<dbReference type="Proteomes" id="UP000740605">
    <property type="component" value="Unassembled WGS sequence"/>
</dbReference>
<organism evidence="3 4">
    <name type="scientific">Microbacterium flavum</name>
    <dbReference type="NCBI Taxonomy" id="415216"/>
    <lineage>
        <taxon>Bacteria</taxon>
        <taxon>Bacillati</taxon>
        <taxon>Actinomycetota</taxon>
        <taxon>Actinomycetes</taxon>
        <taxon>Micrococcales</taxon>
        <taxon>Microbacteriaceae</taxon>
        <taxon>Microbacterium</taxon>
    </lineage>
</organism>
<gene>
    <name evidence="3" type="ORF">J0P97_01650</name>
</gene>
<dbReference type="InterPro" id="IPR051325">
    <property type="entry name" value="Nudix_hydrolase_domain"/>
</dbReference>
<dbReference type="RefSeq" id="WP_215486021.1">
    <property type="nucleotide sequence ID" value="NZ_BAAAPJ010000001.1"/>
</dbReference>
<dbReference type="PANTHER" id="PTHR21340">
    <property type="entry name" value="DIADENOSINE 5,5-P1,P4-TETRAPHOSPHATE PYROPHOSPHOHYDROLASE MUTT"/>
    <property type="match status" value="1"/>
</dbReference>
<sequence>MVTTSAGILLYRVDLDGGVSALVAHMGGPFWATKDAAAWSIPKGEYDPAVESPRDAAKREFREELGLEPPPGSDDDDAELGTFASSSGKRVTVFAADGTGFEVEGAVFGLFEMEWPPRSGRRQSFPEVDRVEWMPLAEARPRLVAGQRAALDRLEEWLGERRNPPRPNSS</sequence>
<dbReference type="InterPro" id="IPR015797">
    <property type="entry name" value="NUDIX_hydrolase-like_dom_sf"/>
</dbReference>
<feature type="region of interest" description="Disordered" evidence="1">
    <location>
        <begin position="64"/>
        <end position="83"/>
    </location>
</feature>
<evidence type="ECO:0000313" key="3">
    <source>
        <dbReference type="EMBL" id="MBT8796781.1"/>
    </source>
</evidence>